<dbReference type="EMBL" id="FUWY01000006">
    <property type="protein sequence ID" value="SJZ89212.1"/>
    <property type="molecule type" value="Genomic_DNA"/>
</dbReference>
<evidence type="ECO:0000256" key="3">
    <source>
        <dbReference type="PROSITE-ProRule" id="PRU00289"/>
    </source>
</evidence>
<dbReference type="PROSITE" id="PS50901">
    <property type="entry name" value="FTSK"/>
    <property type="match status" value="1"/>
</dbReference>
<dbReference type="GO" id="GO:0003677">
    <property type="term" value="F:DNA binding"/>
    <property type="evidence" value="ECO:0007669"/>
    <property type="project" value="InterPro"/>
</dbReference>
<dbReference type="AlphaFoldDB" id="A0A1T4PCG8"/>
<proteinExistence type="predicted"/>
<dbReference type="InterPro" id="IPR027417">
    <property type="entry name" value="P-loop_NTPase"/>
</dbReference>
<dbReference type="RefSeq" id="WP_078712348.1">
    <property type="nucleotide sequence ID" value="NZ_FUWY01000006.1"/>
</dbReference>
<keyword evidence="2 3" id="KW-0067">ATP-binding</keyword>
<keyword evidence="4" id="KW-0812">Transmembrane</keyword>
<keyword evidence="4" id="KW-0472">Membrane</keyword>
<accession>A0A1T4PCG8</accession>
<dbReference type="PANTHER" id="PTHR22683">
    <property type="entry name" value="SPORULATION PROTEIN RELATED"/>
    <property type="match status" value="1"/>
</dbReference>
<feature type="transmembrane region" description="Helical" evidence="4">
    <location>
        <begin position="231"/>
        <end position="251"/>
    </location>
</feature>
<keyword evidence="1 3" id="KW-0547">Nucleotide-binding</keyword>
<dbReference type="PANTHER" id="PTHR22683:SF1">
    <property type="entry name" value="TYPE VII SECRETION SYSTEM PROTEIN ESSC"/>
    <property type="match status" value="1"/>
</dbReference>
<evidence type="ECO:0000313" key="7">
    <source>
        <dbReference type="Proteomes" id="UP000243297"/>
    </source>
</evidence>
<evidence type="ECO:0000256" key="2">
    <source>
        <dbReference type="ARBA" id="ARBA00022840"/>
    </source>
</evidence>
<dbReference type="GO" id="GO:0005524">
    <property type="term" value="F:ATP binding"/>
    <property type="evidence" value="ECO:0007669"/>
    <property type="project" value="UniProtKB-UniRule"/>
</dbReference>
<dbReference type="SUPFAM" id="SSF52540">
    <property type="entry name" value="P-loop containing nucleoside triphosphate hydrolases"/>
    <property type="match status" value="1"/>
</dbReference>
<dbReference type="InterPro" id="IPR002543">
    <property type="entry name" value="FtsK_dom"/>
</dbReference>
<evidence type="ECO:0000256" key="1">
    <source>
        <dbReference type="ARBA" id="ARBA00022741"/>
    </source>
</evidence>
<dbReference type="Gene3D" id="3.40.50.300">
    <property type="entry name" value="P-loop containing nucleotide triphosphate hydrolases"/>
    <property type="match status" value="1"/>
</dbReference>
<dbReference type="Proteomes" id="UP000243297">
    <property type="component" value="Unassembled WGS sequence"/>
</dbReference>
<keyword evidence="7" id="KW-1185">Reference proteome</keyword>
<protein>
    <submittedName>
        <fullName evidence="6">FtsK/SpoIIIE family protein</fullName>
    </submittedName>
</protein>
<evidence type="ECO:0000256" key="4">
    <source>
        <dbReference type="SAM" id="Phobius"/>
    </source>
</evidence>
<dbReference type="Pfam" id="PF01580">
    <property type="entry name" value="FtsK_SpoIIIE"/>
    <property type="match status" value="1"/>
</dbReference>
<dbReference type="CDD" id="cd01127">
    <property type="entry name" value="TrwB_TraG_TraD_VirD4"/>
    <property type="match status" value="1"/>
</dbReference>
<reference evidence="7" key="1">
    <citation type="submission" date="2017-02" db="EMBL/GenBank/DDBJ databases">
        <authorList>
            <person name="Varghese N."/>
            <person name="Submissions S."/>
        </authorList>
    </citation>
    <scope>NUCLEOTIDE SEQUENCE [LARGE SCALE GENOMIC DNA]</scope>
    <source>
        <strain evidence="7">ATCC 25662</strain>
    </source>
</reference>
<gene>
    <name evidence="6" type="ORF">SAMN02745191_1944</name>
</gene>
<feature type="binding site" evidence="3">
    <location>
        <begin position="586"/>
        <end position="593"/>
    </location>
    <ligand>
        <name>ATP</name>
        <dbReference type="ChEBI" id="CHEBI:30616"/>
    </ligand>
</feature>
<feature type="domain" description="FtsK" evidence="5">
    <location>
        <begin position="566"/>
        <end position="769"/>
    </location>
</feature>
<dbReference type="InterPro" id="IPR050206">
    <property type="entry name" value="FtsK/SpoIIIE/SftA"/>
</dbReference>
<evidence type="ECO:0000313" key="6">
    <source>
        <dbReference type="EMBL" id="SJZ89212.1"/>
    </source>
</evidence>
<sequence>MICIIHDGLREKRYALNKGFHCIQFFETSIELDINEARKFNLNDLSITILNDNQYNYFKKYELQDEISIGSSDVASIQVLNSHIERIHCVINLKNKIIEKPSCIFINGQMKKHFNTNDLLTLNELKILITDDFVMVNQCESIRVHLEQIKIKNYSIQSMKNKRGIFSQKRPYSIKPTCTLELQSFNEVHAIEKLPLFFSLFPILMMSCASLLSGSIMAYQGYLQGRELIEVLPSLIVPLVMIMSSFFIHPLQRLYENKKYKKKVTVLIAEINRYYQSIEEVIELFNSQLLDYERVIYRTSRQIIDDFECENKYVQNIEGDEIIIPLGKGTILSGIQFKNFPKENNIAYKQYIEIYNKYMFLHHHLVTINIVEYRNICTNSMQCFLWICFYLTTQVSSNNLSLIFICDIAWLSKYIHCTLFEHSIYQDKHYVYSSVSEFKENDFIEDHRIKIVLNITGESFRSENTCVHLLHSNLVPTFSDCQILLDNNKGKLKTTQNEINFLFEDIETDFQKLFEKIHFYQSKQDKKQPSTGINLNQLAQLNLVKNWENNTTINSLAVNIGFDTEGKPVELDLHESKDGPHLLVGATTGAGKSESIITLCIMLMLKYSYQDFQFVVVDFKGGGLANSFYYNGVACPHFIGSISNLDSHEILRFFSAIKIESRRRQVLFNQMAVLSNTSSVDIKKYQLQCDQLQLEKLSHLFVIIDEFAELKVEYEDFIKELISLARIGRSLGIHLILSTQKPSNVVDGQIWSNCRTRISLRVQDKQDSLEMIDSNLAFYLDKPGQFYKYTDNILTKGEFYYLNSSFDNANSIAVYDLYHRKFKLNKKSQESILSKILEKLTSQSYKPQMLWNQPLERIEKEALRWVNRGIGIIDDIETNSQIPCIVDLVHTLFYVKNQNELLNWILTLLYAYLKMYEPIEIYILDYEKIFSALANSTSFIHSISSDELLLNLLKDLSFKKNQDKIDLFIAPSNHFLIEKMNLFEIEFYRFLNDGFNKNIFLNLFTYTANAIPYTIAGYFQTKIVSSSFSRQDLSIIFEEKVRYGIHKEDFYYIQKEKISYFRKLNVTFEDIIEKKPKLSKKKIICEMPEIVIGKKEGRIGISYETYQWIDLQQFPFCFLVAKTSSILLQFIRKCIPSYHRVWNEAELYEARKSVVFVKDLDKVDSLTLKKSLNQRKHPLVFCLDVQSSSQTWIKEIMEDEYILWVGDGLSEQYIIAVNRKIKCNRNQGYYMHHEKREKVRLIDELFNCD</sequence>
<organism evidence="6 7">
    <name type="scientific">Anaerorhabdus furcosa</name>
    <dbReference type="NCBI Taxonomy" id="118967"/>
    <lineage>
        <taxon>Bacteria</taxon>
        <taxon>Bacillati</taxon>
        <taxon>Bacillota</taxon>
        <taxon>Erysipelotrichia</taxon>
        <taxon>Erysipelotrichales</taxon>
        <taxon>Erysipelotrichaceae</taxon>
        <taxon>Anaerorhabdus</taxon>
    </lineage>
</organism>
<keyword evidence="4" id="KW-1133">Transmembrane helix</keyword>
<feature type="transmembrane region" description="Helical" evidence="4">
    <location>
        <begin position="196"/>
        <end position="219"/>
    </location>
</feature>
<dbReference type="STRING" id="118967.SAMN02745191_1944"/>
<dbReference type="OrthoDB" id="9807790at2"/>
<name>A0A1T4PCG8_9FIRM</name>
<evidence type="ECO:0000259" key="5">
    <source>
        <dbReference type="PROSITE" id="PS50901"/>
    </source>
</evidence>